<reference evidence="1 2" key="1">
    <citation type="submission" date="2019-12" db="EMBL/GenBank/DDBJ databases">
        <authorList>
            <person name="Alioto T."/>
            <person name="Alioto T."/>
            <person name="Gomez Garrido J."/>
        </authorList>
    </citation>
    <scope>NUCLEOTIDE SEQUENCE [LARGE SCALE GENOMIC DNA]</scope>
</reference>
<dbReference type="Gramene" id="OE9A039988T5">
    <property type="protein sequence ID" value="OE9A039988C5"/>
    <property type="gene ID" value="OE9A039988"/>
</dbReference>
<evidence type="ECO:0000313" key="2">
    <source>
        <dbReference type="Proteomes" id="UP000594638"/>
    </source>
</evidence>
<evidence type="ECO:0000313" key="1">
    <source>
        <dbReference type="EMBL" id="CAA3012242.1"/>
    </source>
</evidence>
<dbReference type="Gramene" id="OE9A039988T6">
    <property type="protein sequence ID" value="OE9A039988C6"/>
    <property type="gene ID" value="OE9A039988"/>
</dbReference>
<sequence>MHHWRTQDKPLAKQLSVLLDDLKERRPLSPSSRVSHSLRRSHPYMRSSSLASRHFLRGSPACSHSASIDDMFRLMMEIRDEVAELQRDVTMVQVSLRDFHAEVIAIHDDIASLRGATFLTESS</sequence>
<proteinExistence type="predicted"/>
<dbReference type="Gramene" id="OE9A039988T2">
    <property type="protein sequence ID" value="OE9A039988C2"/>
    <property type="gene ID" value="OE9A039988"/>
</dbReference>
<comment type="caution">
    <text evidence="1">The sequence shown here is derived from an EMBL/GenBank/DDBJ whole genome shotgun (WGS) entry which is preliminary data.</text>
</comment>
<dbReference type="Gramene" id="OE9A039988T3">
    <property type="protein sequence ID" value="OE9A039988C3"/>
    <property type="gene ID" value="OE9A039988"/>
</dbReference>
<keyword evidence="2" id="KW-1185">Reference proteome</keyword>
<dbReference type="AlphaFoldDB" id="A0A8S0U0M6"/>
<dbReference type="EMBL" id="CACTIH010007394">
    <property type="protein sequence ID" value="CAA3012242.1"/>
    <property type="molecule type" value="Genomic_DNA"/>
</dbReference>
<organism evidence="1 2">
    <name type="scientific">Olea europaea subsp. europaea</name>
    <dbReference type="NCBI Taxonomy" id="158383"/>
    <lineage>
        <taxon>Eukaryota</taxon>
        <taxon>Viridiplantae</taxon>
        <taxon>Streptophyta</taxon>
        <taxon>Embryophyta</taxon>
        <taxon>Tracheophyta</taxon>
        <taxon>Spermatophyta</taxon>
        <taxon>Magnoliopsida</taxon>
        <taxon>eudicotyledons</taxon>
        <taxon>Gunneridae</taxon>
        <taxon>Pentapetalae</taxon>
        <taxon>asterids</taxon>
        <taxon>lamiids</taxon>
        <taxon>Lamiales</taxon>
        <taxon>Oleaceae</taxon>
        <taxon>Oleeae</taxon>
        <taxon>Olea</taxon>
    </lineage>
</organism>
<accession>A0A8S0U0M6</accession>
<name>A0A8S0U0M6_OLEEU</name>
<dbReference type="Proteomes" id="UP000594638">
    <property type="component" value="Unassembled WGS sequence"/>
</dbReference>
<dbReference type="Gramene" id="OE9A039988T4">
    <property type="protein sequence ID" value="OE9A039988C4"/>
    <property type="gene ID" value="OE9A039988"/>
</dbReference>
<protein>
    <submittedName>
        <fullName evidence="1">Uncharacterized protein</fullName>
    </submittedName>
</protein>
<gene>
    <name evidence="1" type="ORF">OLEA9_A039988</name>
</gene>
<dbReference type="Gramene" id="OE9A039988T1">
    <property type="protein sequence ID" value="OE9A039988C1"/>
    <property type="gene ID" value="OE9A039988"/>
</dbReference>